<proteinExistence type="predicted"/>
<dbReference type="EMBL" id="MHSL01000007">
    <property type="protein sequence ID" value="OHA44273.1"/>
    <property type="molecule type" value="Genomic_DNA"/>
</dbReference>
<gene>
    <name evidence="2" type="ORF">A3G03_03000</name>
</gene>
<protein>
    <submittedName>
        <fullName evidence="2">Uncharacterized protein</fullName>
    </submittedName>
</protein>
<evidence type="ECO:0000256" key="1">
    <source>
        <dbReference type="SAM" id="MobiDB-lite"/>
    </source>
</evidence>
<organism evidence="2 3">
    <name type="scientific">Candidatus Taylorbacteria bacterium RIFCSPLOWO2_12_FULL_44_15c</name>
    <dbReference type="NCBI Taxonomy" id="1802333"/>
    <lineage>
        <taxon>Bacteria</taxon>
        <taxon>Candidatus Tayloriibacteriota</taxon>
    </lineage>
</organism>
<evidence type="ECO:0000313" key="2">
    <source>
        <dbReference type="EMBL" id="OHA44273.1"/>
    </source>
</evidence>
<comment type="caution">
    <text evidence="2">The sequence shown here is derived from an EMBL/GenBank/DDBJ whole genome shotgun (WGS) entry which is preliminary data.</text>
</comment>
<dbReference type="AlphaFoldDB" id="A0A1G2P7M4"/>
<reference evidence="2 3" key="1">
    <citation type="journal article" date="2016" name="Nat. Commun.">
        <title>Thousands of microbial genomes shed light on interconnected biogeochemical processes in an aquifer system.</title>
        <authorList>
            <person name="Anantharaman K."/>
            <person name="Brown C.T."/>
            <person name="Hug L.A."/>
            <person name="Sharon I."/>
            <person name="Castelle C.J."/>
            <person name="Probst A.J."/>
            <person name="Thomas B.C."/>
            <person name="Singh A."/>
            <person name="Wilkins M.J."/>
            <person name="Karaoz U."/>
            <person name="Brodie E.L."/>
            <person name="Williams K.H."/>
            <person name="Hubbard S.S."/>
            <person name="Banfield J.F."/>
        </authorList>
    </citation>
    <scope>NUCLEOTIDE SEQUENCE [LARGE SCALE GENOMIC DNA]</scope>
</reference>
<dbReference type="STRING" id="1802333.A3G03_03000"/>
<sequence>MAVKKRKFFPLSFCLTEIVGYDNLLASGFTRVTLVPMKLPNIKAVKTRKLRDEESVSSASSQRKDDRKIARPMAARKYHRS</sequence>
<name>A0A1G2P7M4_9BACT</name>
<feature type="region of interest" description="Disordered" evidence="1">
    <location>
        <begin position="50"/>
        <end position="81"/>
    </location>
</feature>
<evidence type="ECO:0000313" key="3">
    <source>
        <dbReference type="Proteomes" id="UP000176355"/>
    </source>
</evidence>
<accession>A0A1G2P7M4</accession>
<dbReference type="Proteomes" id="UP000176355">
    <property type="component" value="Unassembled WGS sequence"/>
</dbReference>